<dbReference type="OrthoDB" id="9775255at2"/>
<gene>
    <name evidence="10" type="primary">hisK</name>
    <name evidence="10" type="ORF">DESHY_50023</name>
</gene>
<comment type="catalytic activity">
    <reaction evidence="7 8">
        <text>L-histidinol phosphate + H2O = L-histidinol + phosphate</text>
        <dbReference type="Rhea" id="RHEA:14465"/>
        <dbReference type="ChEBI" id="CHEBI:15377"/>
        <dbReference type="ChEBI" id="CHEBI:43474"/>
        <dbReference type="ChEBI" id="CHEBI:57699"/>
        <dbReference type="ChEBI" id="CHEBI:57980"/>
        <dbReference type="EC" id="3.1.3.15"/>
    </reaction>
</comment>
<name>K8E014_9FIRM</name>
<evidence type="ECO:0000313" key="10">
    <source>
        <dbReference type="EMBL" id="CCO08715.1"/>
    </source>
</evidence>
<evidence type="ECO:0000256" key="7">
    <source>
        <dbReference type="ARBA" id="ARBA00049158"/>
    </source>
</evidence>
<dbReference type="UniPathway" id="UPA00031">
    <property type="reaction ID" value="UER00013"/>
</dbReference>
<dbReference type="GO" id="GO:0004401">
    <property type="term" value="F:histidinol-phosphatase activity"/>
    <property type="evidence" value="ECO:0007669"/>
    <property type="project" value="UniProtKB-UniRule"/>
</dbReference>
<dbReference type="STRING" id="1121428.DESHY_50023"/>
<dbReference type="GO" id="GO:0000105">
    <property type="term" value="P:L-histidine biosynthetic process"/>
    <property type="evidence" value="ECO:0007669"/>
    <property type="project" value="UniProtKB-UniRule"/>
</dbReference>
<comment type="pathway">
    <text evidence="1 8">Amino-acid biosynthesis; L-histidine biosynthesis; L-histidine from 5-phospho-alpha-D-ribose 1-diphosphate: step 8/9.</text>
</comment>
<evidence type="ECO:0000256" key="8">
    <source>
        <dbReference type="RuleBase" id="RU366003"/>
    </source>
</evidence>
<protein>
    <recommendedName>
        <fullName evidence="3 8">Histidinol-phosphatase</fullName>
        <shortName evidence="8">HolPase</shortName>
        <ecNumber evidence="3 8">3.1.3.15</ecNumber>
    </recommendedName>
</protein>
<dbReference type="EMBL" id="CAOS01000012">
    <property type="protein sequence ID" value="CCO08715.1"/>
    <property type="molecule type" value="Genomic_DNA"/>
</dbReference>
<dbReference type="SUPFAM" id="SSF89550">
    <property type="entry name" value="PHP domain-like"/>
    <property type="match status" value="1"/>
</dbReference>
<dbReference type="CDD" id="cd12110">
    <property type="entry name" value="PHP_HisPPase_Hisj_like"/>
    <property type="match status" value="1"/>
</dbReference>
<evidence type="ECO:0000256" key="3">
    <source>
        <dbReference type="ARBA" id="ARBA00013085"/>
    </source>
</evidence>
<evidence type="ECO:0000256" key="1">
    <source>
        <dbReference type="ARBA" id="ARBA00004970"/>
    </source>
</evidence>
<comment type="similarity">
    <text evidence="2 8">Belongs to the PHP hydrolase family. HisK subfamily.</text>
</comment>
<dbReference type="InterPro" id="IPR010140">
    <property type="entry name" value="Histidinol_P_phosphatase_HisJ"/>
</dbReference>
<dbReference type="InterPro" id="IPR016195">
    <property type="entry name" value="Pol/histidinol_Pase-like"/>
</dbReference>
<dbReference type="EC" id="3.1.3.15" evidence="3 8"/>
<keyword evidence="6 8" id="KW-0368">Histidine biosynthesis</keyword>
<dbReference type="NCBIfam" id="NF005596">
    <property type="entry name" value="PRK07328.1"/>
    <property type="match status" value="1"/>
</dbReference>
<evidence type="ECO:0000256" key="4">
    <source>
        <dbReference type="ARBA" id="ARBA00022605"/>
    </source>
</evidence>
<reference evidence="10 11" key="1">
    <citation type="journal article" date="2013" name="Genome Announc.">
        <title>Genome Sequence of the Sulfate-Reducing Bacterium Desulfotomaculum hydrothermale Lam5(T).</title>
        <authorList>
            <person name="Amin O."/>
            <person name="Fardeau M.L."/>
            <person name="Valette O."/>
            <person name="Hirschler-Rea A."/>
            <person name="Barbe V."/>
            <person name="Medigue C."/>
            <person name="Vacherie B."/>
            <person name="Ollivier B."/>
            <person name="Bertin P.N."/>
            <person name="Dolla A."/>
        </authorList>
    </citation>
    <scope>NUCLEOTIDE SEQUENCE [LARGE SCALE GENOMIC DNA]</scope>
    <source>
        <strain evidence="11">Lam5 / DSM 18033</strain>
    </source>
</reference>
<dbReference type="Pfam" id="PF02811">
    <property type="entry name" value="PHP"/>
    <property type="match status" value="1"/>
</dbReference>
<dbReference type="NCBIfam" id="TIGR01856">
    <property type="entry name" value="hisJ_fam"/>
    <property type="match status" value="1"/>
</dbReference>
<dbReference type="Proteomes" id="UP000009315">
    <property type="component" value="Unassembled WGS sequence"/>
</dbReference>
<dbReference type="PANTHER" id="PTHR21039">
    <property type="entry name" value="HISTIDINOL PHOSPHATASE-RELATED"/>
    <property type="match status" value="1"/>
</dbReference>
<sequence>MPVDYHLHTFRCGHAVGTVAEMVAAARRKGFKEIGFAEHLPMYWLPEEKRNPQVSMPSAQLEIYAAEVMQARAANPDLAVKLGVEADYIPGHEAQLKAVLDSLPLDYVLGSVHFLGDWAFDDPACLAEYKKHDLQDLYDLYFQHVQQAAACGLFDSLAHPDLIKKFGLLPERPLTDLYRKTVRIMKQYDICAEVNTAGWRYPCNELYPSPEFLTLCLEQNVPVTLGSDAHKPEQIGEGLDRAVALLKNIGFRRVATFQQRKRTMINLR</sequence>
<keyword evidence="4 8" id="KW-0028">Amino-acid biosynthesis</keyword>
<keyword evidence="5 8" id="KW-0378">Hydrolase</keyword>
<evidence type="ECO:0000313" key="11">
    <source>
        <dbReference type="Proteomes" id="UP000009315"/>
    </source>
</evidence>
<dbReference type="GO" id="GO:0005737">
    <property type="term" value="C:cytoplasm"/>
    <property type="evidence" value="ECO:0007669"/>
    <property type="project" value="TreeGrafter"/>
</dbReference>
<proteinExistence type="inferred from homology"/>
<dbReference type="PANTHER" id="PTHR21039:SF0">
    <property type="entry name" value="HISTIDINOL-PHOSPHATASE"/>
    <property type="match status" value="1"/>
</dbReference>
<evidence type="ECO:0000256" key="5">
    <source>
        <dbReference type="ARBA" id="ARBA00022801"/>
    </source>
</evidence>
<evidence type="ECO:0000256" key="2">
    <source>
        <dbReference type="ARBA" id="ARBA00009152"/>
    </source>
</evidence>
<dbReference type="eggNOG" id="COG1387">
    <property type="taxonomic scope" value="Bacteria"/>
</dbReference>
<dbReference type="InterPro" id="IPR004013">
    <property type="entry name" value="PHP_dom"/>
</dbReference>
<accession>K8E014</accession>
<comment type="caution">
    <text evidence="10">The sequence shown here is derived from an EMBL/GenBank/DDBJ whole genome shotgun (WGS) entry which is preliminary data.</text>
</comment>
<keyword evidence="11" id="KW-1185">Reference proteome</keyword>
<dbReference type="Gene3D" id="3.20.20.140">
    <property type="entry name" value="Metal-dependent hydrolases"/>
    <property type="match status" value="1"/>
</dbReference>
<evidence type="ECO:0000259" key="9">
    <source>
        <dbReference type="Pfam" id="PF02811"/>
    </source>
</evidence>
<dbReference type="AlphaFoldDB" id="K8E014"/>
<evidence type="ECO:0000256" key="6">
    <source>
        <dbReference type="ARBA" id="ARBA00023102"/>
    </source>
</evidence>
<organism evidence="10 11">
    <name type="scientific">Desulforamulus hydrothermalis Lam5 = DSM 18033</name>
    <dbReference type="NCBI Taxonomy" id="1121428"/>
    <lineage>
        <taxon>Bacteria</taxon>
        <taxon>Bacillati</taxon>
        <taxon>Bacillota</taxon>
        <taxon>Clostridia</taxon>
        <taxon>Eubacteriales</taxon>
        <taxon>Peptococcaceae</taxon>
        <taxon>Desulforamulus</taxon>
    </lineage>
</organism>
<dbReference type="RefSeq" id="WP_008412285.1">
    <property type="nucleotide sequence ID" value="NZ_CAOS01000012.1"/>
</dbReference>
<feature type="domain" description="PHP" evidence="9">
    <location>
        <begin position="4"/>
        <end position="197"/>
    </location>
</feature>